<feature type="region of interest" description="Disordered" evidence="9">
    <location>
        <begin position="1"/>
        <end position="133"/>
    </location>
</feature>
<gene>
    <name evidence="12" type="ORF">DGYR_LOCUS4247</name>
</gene>
<dbReference type="InterPro" id="IPR049730">
    <property type="entry name" value="SNF2/RAD54-like_C"/>
</dbReference>
<dbReference type="Pfam" id="PF00271">
    <property type="entry name" value="Helicase_C"/>
    <property type="match status" value="1"/>
</dbReference>
<dbReference type="InterPro" id="IPR001650">
    <property type="entry name" value="Helicase_C-like"/>
</dbReference>
<dbReference type="GO" id="GO:0016887">
    <property type="term" value="F:ATP hydrolysis activity"/>
    <property type="evidence" value="ECO:0007669"/>
    <property type="project" value="InterPro"/>
</dbReference>
<sequence>MRSGTKQKRSRSANILANDSPSPAKKSKRILRSETQFLSRKTRNSVQKVNNIKKEDNSLKLKKSVVVTEVKRTDKKRKTRSPIKKQRSVKKTVKTETSNEVDAKQKPDSKNETVENGEGLSKEFQSTSMESPLESLDEENFRYYISKLDLTQLRFELFKARTTIHKSRDELAESMKNHREVVDKKDHIMAMLQTQLLVKEEQLNKLEIKFGVKRSSTSQMTYRNPDSDVVTPMQALNAYKNLRMTLDHILTDEQAYRKEAQRFRENKRKIADYVNELASEPCIEYNQDSKGKKEKSTKSSPNKLSHNTEDRTENSDNESSDRENVESEKEAPKAIEEAATVNGKCNEGNMNNTTDSNITNKNVQAVKSQIVLLSHIPKFPPNLANNVITMPDGRKGLLLPPTNAILNSAPDATAFAEKSKGRHNIRKIVEEKKLNDATLKAGRIEKERRKRIDIERQQHKISYKTEKNKKYCSEIVFSKKDKISVLPVLVRELKPHQVEAVEFLWDNIIESTEKFKNSEGSGCILAHCMGLGKSLSIISLLHTLLKNNTLKVKSILLLCPLNTVHNWLAEWKKWLEPKDRVLVHEIISAKDNILRNQRLNMWKETGGVMLMGYQMFRMLVNYSGKSRKKKALYLELLIDPGPDIVVCDEGHVLKNEQTSISKSLNRVQTKRRIVLTGTPLQNNLLEYHTMLQFVKPNLLGTRKEFCNRFVNPITNGQHSDSTSKDVQVMKRRAHVLHDLLGGCVQRRDYSALVPFLPPKHEYIIAVRLSPIQKKLYEEYLKIVESSDGSSSFVGVQLFVDYNYFMCICTHPWMLKLDEIRQDKKNIVESDEEEDFSFSEDDSLIEEATKKENLNNSNEVHYEQHFETDKNQGQILKIKVDSVGSSFYNMRARGPGQLPPLPAPEIPRDPKWWDSLVPEDANQRIELGVKITVLFELLQSISQIGDKILLFSHSLLALDLIEEFLAFMSGKKTEKTKRRSAVQFNVWEKDEDYCRMDGSTSASIRKNLVNEFMKPTNKRLRLFLISTKAGGLGINLESANRVIIFDASWNPSDDIQSIFRVYRFGQTKAVYVYRLVAQGTMEEKIYERQVTKETLAHRVIDERQIDRHFTENDLKQLYQFNPDGGTTRITPSVPKDRILADLLSGSKKDCIVTYHEHDTLLQNRPEEDLSEEERKAAWEEYDREKERELISNDPVLARDFAASQSPTPAIISTVVSRFKNIAPAPASHLTKPVSYTTNFVPKIGKSVALSLAQSPRINSRLPRVFIEILQHNSGISFADFLSRLTEFLGIQKKVPKVIRQIDELKKMVKEGMALEDDDLISTLSGMSKEFQQDVLTMKASDILDAANDLLPIQIVERLLKYVKV</sequence>
<evidence type="ECO:0000256" key="1">
    <source>
        <dbReference type="ARBA" id="ARBA00004123"/>
    </source>
</evidence>
<dbReference type="GO" id="GO:0004386">
    <property type="term" value="F:helicase activity"/>
    <property type="evidence" value="ECO:0007669"/>
    <property type="project" value="UniProtKB-KW"/>
</dbReference>
<dbReference type="SMART" id="SM00487">
    <property type="entry name" value="DEXDc"/>
    <property type="match status" value="1"/>
</dbReference>
<dbReference type="GO" id="GO:0003677">
    <property type="term" value="F:DNA binding"/>
    <property type="evidence" value="ECO:0007669"/>
    <property type="project" value="UniProtKB-KW"/>
</dbReference>
<keyword evidence="5" id="KW-0347">Helicase</keyword>
<evidence type="ECO:0000259" key="11">
    <source>
        <dbReference type="PROSITE" id="PS51194"/>
    </source>
</evidence>
<dbReference type="InterPro" id="IPR044574">
    <property type="entry name" value="ARIP4-like"/>
</dbReference>
<dbReference type="Pfam" id="PF00176">
    <property type="entry name" value="SNF2-rel_dom"/>
    <property type="match status" value="1"/>
</dbReference>
<dbReference type="InterPro" id="IPR014001">
    <property type="entry name" value="Helicase_ATP-bd"/>
</dbReference>
<feature type="compositionally biased region" description="Basic residues" evidence="9">
    <location>
        <begin position="1"/>
        <end position="11"/>
    </location>
</feature>
<keyword evidence="6" id="KW-0067">ATP-binding</keyword>
<feature type="region of interest" description="Disordered" evidence="9">
    <location>
        <begin position="285"/>
        <end position="333"/>
    </location>
</feature>
<evidence type="ECO:0000256" key="9">
    <source>
        <dbReference type="SAM" id="MobiDB-lite"/>
    </source>
</evidence>
<feature type="compositionally biased region" description="Polar residues" evidence="9">
    <location>
        <begin position="33"/>
        <end position="50"/>
    </location>
</feature>
<proteinExistence type="inferred from homology"/>
<dbReference type="PROSITE" id="PS51192">
    <property type="entry name" value="HELICASE_ATP_BIND_1"/>
    <property type="match status" value="1"/>
</dbReference>
<keyword evidence="13" id="KW-1185">Reference proteome</keyword>
<dbReference type="SMART" id="SM00490">
    <property type="entry name" value="HELICc"/>
    <property type="match status" value="1"/>
</dbReference>
<evidence type="ECO:0000256" key="7">
    <source>
        <dbReference type="ARBA" id="ARBA00023125"/>
    </source>
</evidence>
<dbReference type="Gene3D" id="3.40.50.10810">
    <property type="entry name" value="Tandem AAA-ATPase domain"/>
    <property type="match status" value="1"/>
</dbReference>
<dbReference type="GO" id="GO:0005524">
    <property type="term" value="F:ATP binding"/>
    <property type="evidence" value="ECO:0007669"/>
    <property type="project" value="UniProtKB-KW"/>
</dbReference>
<evidence type="ECO:0000256" key="5">
    <source>
        <dbReference type="ARBA" id="ARBA00022806"/>
    </source>
</evidence>
<evidence type="ECO:0000256" key="8">
    <source>
        <dbReference type="ARBA" id="ARBA00023242"/>
    </source>
</evidence>
<keyword evidence="8" id="KW-0539">Nucleus</keyword>
<evidence type="ECO:0000313" key="13">
    <source>
        <dbReference type="Proteomes" id="UP000549394"/>
    </source>
</evidence>
<keyword evidence="4" id="KW-0378">Hydrolase</keyword>
<dbReference type="PROSITE" id="PS51194">
    <property type="entry name" value="HELICASE_CTER"/>
    <property type="match status" value="1"/>
</dbReference>
<evidence type="ECO:0000259" key="10">
    <source>
        <dbReference type="PROSITE" id="PS51192"/>
    </source>
</evidence>
<evidence type="ECO:0000256" key="3">
    <source>
        <dbReference type="ARBA" id="ARBA00022741"/>
    </source>
</evidence>
<dbReference type="InterPro" id="IPR038718">
    <property type="entry name" value="SNF2-like_sf"/>
</dbReference>
<feature type="compositionally biased region" description="Basic and acidic residues" evidence="9">
    <location>
        <begin position="101"/>
        <end position="113"/>
    </location>
</feature>
<evidence type="ECO:0000256" key="2">
    <source>
        <dbReference type="ARBA" id="ARBA00007025"/>
    </source>
</evidence>
<dbReference type="InterPro" id="IPR000330">
    <property type="entry name" value="SNF2_N"/>
</dbReference>
<dbReference type="EMBL" id="CAJFCJ010000006">
    <property type="protein sequence ID" value="CAD5115515.1"/>
    <property type="molecule type" value="Genomic_DNA"/>
</dbReference>
<organism evidence="12 13">
    <name type="scientific">Dimorphilus gyrociliatus</name>
    <dbReference type="NCBI Taxonomy" id="2664684"/>
    <lineage>
        <taxon>Eukaryota</taxon>
        <taxon>Metazoa</taxon>
        <taxon>Spiralia</taxon>
        <taxon>Lophotrochozoa</taxon>
        <taxon>Annelida</taxon>
        <taxon>Polychaeta</taxon>
        <taxon>Polychaeta incertae sedis</taxon>
        <taxon>Dinophilidae</taxon>
        <taxon>Dimorphilus</taxon>
    </lineage>
</organism>
<name>A0A7I8VGT3_9ANNE</name>
<dbReference type="PANTHER" id="PTHR45797">
    <property type="entry name" value="RAD54-LIKE"/>
    <property type="match status" value="1"/>
</dbReference>
<dbReference type="PANTHER" id="PTHR45797:SF3">
    <property type="entry name" value="TRANSCRIPTIONAL REGULATOR ATRX HOMOLOG"/>
    <property type="match status" value="1"/>
</dbReference>
<keyword evidence="7" id="KW-0238">DNA-binding</keyword>
<reference evidence="12 13" key="1">
    <citation type="submission" date="2020-08" db="EMBL/GenBank/DDBJ databases">
        <authorList>
            <person name="Hejnol A."/>
        </authorList>
    </citation>
    <scope>NUCLEOTIDE SEQUENCE [LARGE SCALE GENOMIC DNA]</scope>
</reference>
<feature type="domain" description="Helicase ATP-binding" evidence="10">
    <location>
        <begin position="514"/>
        <end position="697"/>
    </location>
</feature>
<comment type="subcellular location">
    <subcellularLocation>
        <location evidence="1">Nucleus</location>
    </subcellularLocation>
</comment>
<dbReference type="CDD" id="cd18793">
    <property type="entry name" value="SF2_C_SNF"/>
    <property type="match status" value="1"/>
</dbReference>
<feature type="domain" description="Helicase C-terminal" evidence="11">
    <location>
        <begin position="935"/>
        <end position="1114"/>
    </location>
</feature>
<dbReference type="Proteomes" id="UP000549394">
    <property type="component" value="Unassembled WGS sequence"/>
</dbReference>
<feature type="compositionally biased region" description="Polar residues" evidence="9">
    <location>
        <begin position="12"/>
        <end position="21"/>
    </location>
</feature>
<evidence type="ECO:0000256" key="4">
    <source>
        <dbReference type="ARBA" id="ARBA00022801"/>
    </source>
</evidence>
<comment type="caution">
    <text evidence="12">The sequence shown here is derived from an EMBL/GenBank/DDBJ whole genome shotgun (WGS) entry which is preliminary data.</text>
</comment>
<dbReference type="SUPFAM" id="SSF52540">
    <property type="entry name" value="P-loop containing nucleoside triphosphate hydrolases"/>
    <property type="match status" value="2"/>
</dbReference>
<comment type="similarity">
    <text evidence="2">Belongs to the SNF2/RAD54 helicase family.</text>
</comment>
<feature type="compositionally biased region" description="Basic and acidic residues" evidence="9">
    <location>
        <begin position="306"/>
        <end position="333"/>
    </location>
</feature>
<dbReference type="GO" id="GO:0005634">
    <property type="term" value="C:nucleus"/>
    <property type="evidence" value="ECO:0007669"/>
    <property type="project" value="UniProtKB-SubCell"/>
</dbReference>
<feature type="compositionally biased region" description="Basic residues" evidence="9">
    <location>
        <begin position="73"/>
        <end position="92"/>
    </location>
</feature>
<dbReference type="Gene3D" id="3.40.50.300">
    <property type="entry name" value="P-loop containing nucleotide triphosphate hydrolases"/>
    <property type="match status" value="1"/>
</dbReference>
<accession>A0A7I8VGT3</accession>
<dbReference type="OrthoDB" id="2020972at2759"/>
<feature type="compositionally biased region" description="Basic and acidic residues" evidence="9">
    <location>
        <begin position="287"/>
        <end position="297"/>
    </location>
</feature>
<dbReference type="InterPro" id="IPR027417">
    <property type="entry name" value="P-loop_NTPase"/>
</dbReference>
<protein>
    <submittedName>
        <fullName evidence="12">DgyrCDS4481</fullName>
    </submittedName>
</protein>
<keyword evidence="3" id="KW-0547">Nucleotide-binding</keyword>
<evidence type="ECO:0000256" key="6">
    <source>
        <dbReference type="ARBA" id="ARBA00022840"/>
    </source>
</evidence>
<evidence type="ECO:0000313" key="12">
    <source>
        <dbReference type="EMBL" id="CAD5115515.1"/>
    </source>
</evidence>